<proteinExistence type="predicted"/>
<feature type="compositionally biased region" description="Polar residues" evidence="1">
    <location>
        <begin position="14"/>
        <end position="30"/>
    </location>
</feature>
<feature type="non-terminal residue" evidence="3">
    <location>
        <position position="1158"/>
    </location>
</feature>
<feature type="region of interest" description="Disordered" evidence="1">
    <location>
        <begin position="362"/>
        <end position="509"/>
    </location>
</feature>
<evidence type="ECO:0000256" key="1">
    <source>
        <dbReference type="SAM" id="MobiDB-lite"/>
    </source>
</evidence>
<feature type="region of interest" description="Disordered" evidence="1">
    <location>
        <begin position="47"/>
        <end position="88"/>
    </location>
</feature>
<sequence>MVTGNDDSIEVENQESIGPTVNNQATNVSNKILIKGRKMKRLTKKLNELDESDEEFFNSSDDKKKSKSNQQSENSSVKSSSSSDDNNKTFGLKFHNKLLNTGKILSHWNDNPQKIIVDMKLMERTNKIIQKIATVGLDNSINNVSDNETNFESKPLERWSSSIHPEHEIDKTNPIIEEKLARIQQVEKQIARSESIKNDETIFYDKENCPLSNDMEKSKEFFDKTLSINDTAQVLKNFSSITNSWLSGLSSATKLVGEATKTAASTTMNHAAKHLVNAQNIISTNASAVVDVSLPVVTKVFEPEDKQVSNAEQDSFVTDDWINNDDDDDWDDPIVLTKKSEPFSNETKEIQKISPIISNSNKSLEKEVSLDEQSTKMTESDGIEKIDSKANDDGWDDWDDETNEENVESSLDDLKSKNVEDKTSNLIIEEFPKESNQAMDEQNDWDDNEIDIQITDEQLDSPEMEQKSEENEDNDVEPTTPEESPSDQQNNDELTESELEERRKAVFPGIGRIYDDDGVQILCTCPAYYPPPENVDNAENEIVNGWDDQDDNEIELQIPDEQPNLPEIEENNVDQTTLEEESPSDQQNNDELTEAELEERRKAIFPGIGRIYDDNGVQILCICPAYHPPPTDAVNDNDDEIVDGWDDWEDKDIDVPDEQPDPTEIEPKPEEIEQPIEDSIHSNNVNDTLLIEENESNNQETDSNDNKNQESTIPSSFDIEKPFSDEKISTNPDSQWENSENFECNIPIETMSDSDEIKDENITTVIKNFNVLSSAPIPEEIDIQICDEQPDLPEMEENDVEQTTTEKSPSDQQNVDHELRISDEDFIMNCNQEEKNDWCDENIDIQNEMKIDDDDDDEVINEDLQSNMIENHVENNDVKSINSNDGETNIVDNSIDNQFDSSTEQLESIQTSFNEPEKIDSAVLILPHSTETPMHKIVKKSDPIFDEKQDDWTESSQHKIVKKCDPIFEDKQDDWNESPVHKIVKKSDPVFDDKQDGWDDWEEEPEKPQFDQKKSLKSEEKMKTSSIEFESVSNVPIEQGNLENLEVIKKSKLNSVLKNKESTTKAKSEKSQPKFKEITDNNDDWNDWTEKDSMIVETKPLLKTDSKINRLLSKNKPKFNIVDRFDSDSKDQQNKTKPKFAKIVDDDNDWNEQDWTES</sequence>
<feature type="region of interest" description="Disordered" evidence="1">
    <location>
        <begin position="557"/>
        <end position="591"/>
    </location>
</feature>
<feature type="compositionally biased region" description="Polar residues" evidence="1">
    <location>
        <begin position="481"/>
        <end position="492"/>
    </location>
</feature>
<protein>
    <submittedName>
        <fullName evidence="3">Protein PFC0760c-like</fullName>
    </submittedName>
</protein>
<feature type="compositionally biased region" description="Basic and acidic residues" evidence="1">
    <location>
        <begin position="985"/>
        <end position="997"/>
    </location>
</feature>
<dbReference type="RefSeq" id="XP_027206334.1">
    <property type="nucleotide sequence ID" value="XM_027350533.1"/>
</dbReference>
<feature type="compositionally biased region" description="Basic and acidic residues" evidence="1">
    <location>
        <begin position="1006"/>
        <end position="1021"/>
    </location>
</feature>
<feature type="compositionally biased region" description="Basic and acidic residues" evidence="1">
    <location>
        <begin position="1058"/>
        <end position="1079"/>
    </location>
</feature>
<evidence type="ECO:0000313" key="2">
    <source>
        <dbReference type="Proteomes" id="UP000515146"/>
    </source>
</evidence>
<name>A0A6P6YMQ1_DERPT</name>
<feature type="compositionally biased region" description="Acidic residues" evidence="1">
    <location>
        <begin position="567"/>
        <end position="583"/>
    </location>
</feature>
<dbReference type="AlphaFoldDB" id="A0A6P6YMQ1"/>
<keyword evidence="2" id="KW-1185">Reference proteome</keyword>
<feature type="region of interest" description="Disordered" evidence="1">
    <location>
        <begin position="307"/>
        <end position="329"/>
    </location>
</feature>
<feature type="compositionally biased region" description="Basic and acidic residues" evidence="1">
    <location>
        <begin position="1123"/>
        <end position="1134"/>
    </location>
</feature>
<dbReference type="OrthoDB" id="6533826at2759"/>
<feature type="region of interest" description="Disordered" evidence="1">
    <location>
        <begin position="629"/>
        <end position="740"/>
    </location>
</feature>
<feature type="compositionally biased region" description="Acidic residues" evidence="1">
    <location>
        <begin position="1146"/>
        <end position="1158"/>
    </location>
</feature>
<feature type="compositionally biased region" description="Basic and acidic residues" evidence="1">
    <location>
        <begin position="412"/>
        <end position="423"/>
    </location>
</feature>
<evidence type="ECO:0000313" key="3">
    <source>
        <dbReference type="RefSeq" id="XP_027206334.1"/>
    </source>
</evidence>
<feature type="compositionally biased region" description="Polar residues" evidence="1">
    <location>
        <begin position="801"/>
        <end position="813"/>
    </location>
</feature>
<feature type="compositionally biased region" description="Basic and acidic residues" evidence="1">
    <location>
        <begin position="718"/>
        <end position="728"/>
    </location>
</feature>
<organism evidence="2 3">
    <name type="scientific">Dermatophagoides pteronyssinus</name>
    <name type="common">European house dust mite</name>
    <dbReference type="NCBI Taxonomy" id="6956"/>
    <lineage>
        <taxon>Eukaryota</taxon>
        <taxon>Metazoa</taxon>
        <taxon>Ecdysozoa</taxon>
        <taxon>Arthropoda</taxon>
        <taxon>Chelicerata</taxon>
        <taxon>Arachnida</taxon>
        <taxon>Acari</taxon>
        <taxon>Acariformes</taxon>
        <taxon>Sarcoptiformes</taxon>
        <taxon>Astigmata</taxon>
        <taxon>Psoroptidia</taxon>
        <taxon>Analgoidea</taxon>
        <taxon>Pyroglyphidae</taxon>
        <taxon>Dermatophagoidinae</taxon>
        <taxon>Dermatophagoides</taxon>
    </lineage>
</organism>
<feature type="compositionally biased region" description="Polar residues" evidence="1">
    <location>
        <begin position="729"/>
        <end position="740"/>
    </location>
</feature>
<feature type="region of interest" description="Disordered" evidence="1">
    <location>
        <begin position="979"/>
        <end position="1021"/>
    </location>
</feature>
<dbReference type="InParanoid" id="A0A6P6YMQ1"/>
<feature type="region of interest" description="Disordered" evidence="1">
    <location>
        <begin position="1123"/>
        <end position="1158"/>
    </location>
</feature>
<feature type="compositionally biased region" description="Acidic residues" evidence="1">
    <location>
        <begin position="635"/>
        <end position="664"/>
    </location>
</feature>
<feature type="compositionally biased region" description="Low complexity" evidence="1">
    <location>
        <begin position="68"/>
        <end position="84"/>
    </location>
</feature>
<dbReference type="Proteomes" id="UP000515146">
    <property type="component" value="Unplaced"/>
</dbReference>
<feature type="region of interest" description="Disordered" evidence="1">
    <location>
        <begin position="1058"/>
        <end position="1086"/>
    </location>
</feature>
<feature type="compositionally biased region" description="Acidic residues" evidence="1">
    <location>
        <begin position="393"/>
        <end position="411"/>
    </location>
</feature>
<feature type="compositionally biased region" description="Basic and acidic residues" evidence="1">
    <location>
        <begin position="378"/>
        <end position="392"/>
    </location>
</feature>
<feature type="region of interest" description="Disordered" evidence="1">
    <location>
        <begin position="1"/>
        <end position="34"/>
    </location>
</feature>
<gene>
    <name evidence="3" type="primary">LOC113799836</name>
</gene>
<feature type="compositionally biased region" description="Acidic residues" evidence="1">
    <location>
        <begin position="441"/>
        <end position="450"/>
    </location>
</feature>
<dbReference type="KEGG" id="dpte:113799836"/>
<accession>A0A6P6YMQ1</accession>
<reference evidence="3" key="1">
    <citation type="submission" date="2025-08" db="UniProtKB">
        <authorList>
            <consortium name="RefSeq"/>
        </authorList>
    </citation>
    <scope>IDENTIFICATION</scope>
    <source>
        <strain evidence="3">Airmid</strain>
    </source>
</reference>
<feature type="region of interest" description="Disordered" evidence="1">
    <location>
        <begin position="796"/>
        <end position="816"/>
    </location>
</feature>